<organism evidence="12 13">
    <name type="scientific">Grifola frondosa</name>
    <name type="common">Maitake</name>
    <name type="synonym">Polyporus frondosus</name>
    <dbReference type="NCBI Taxonomy" id="5627"/>
    <lineage>
        <taxon>Eukaryota</taxon>
        <taxon>Fungi</taxon>
        <taxon>Dikarya</taxon>
        <taxon>Basidiomycota</taxon>
        <taxon>Agaricomycotina</taxon>
        <taxon>Agaricomycetes</taxon>
        <taxon>Polyporales</taxon>
        <taxon>Grifolaceae</taxon>
        <taxon>Grifola</taxon>
    </lineage>
</organism>
<feature type="region of interest" description="Disordered" evidence="10">
    <location>
        <begin position="234"/>
        <end position="313"/>
    </location>
</feature>
<sequence length="401" mass="44191">MQVHKQTSPQTAYTILRIKRKRNEEPLDALVYDSRPRRKKSRGGLNVFRFVETVEQGAWDDEQKKRDLEVRISTLASEPAQKNIINASLLPAPAPDFVPSSYPPPHVQQRIPSRTYTIVKPEGVQPDSGVRKRAPTAPPKVYSARTLAAARQTPSGFTLYDAIPSSSTIASFPSSSSGDTDAEMEKFLPLLQDYLKVSDGSAPSASIIAPSTSNESAEDADYVWDVFYQRPNKSQEQISSSASGKVATLTGLPPELSGLFDSDSDSEPEDEDDEDSNAEDWYTNDYPEEEENIRSDNSEASDDFHEHSDYEDALYGEDRMTSYALPTAPELQLENKDMHAGAPANVPHPSSDKVPALLSDISSQKRGLDFIHVAQDNSGPTDPFYSGACMDRTGTHLSRQT</sequence>
<evidence type="ECO:0000256" key="1">
    <source>
        <dbReference type="ARBA" id="ARBA00003202"/>
    </source>
</evidence>
<evidence type="ECO:0000256" key="7">
    <source>
        <dbReference type="ARBA" id="ARBA00022490"/>
    </source>
</evidence>
<evidence type="ECO:0000256" key="3">
    <source>
        <dbReference type="ARBA" id="ARBA00004496"/>
    </source>
</evidence>
<dbReference type="STRING" id="5627.A0A1C7M4I1"/>
<dbReference type="EMBL" id="LUGG01000011">
    <property type="protein sequence ID" value="OBZ71306.1"/>
    <property type="molecule type" value="Genomic_DNA"/>
</dbReference>
<dbReference type="OrthoDB" id="6255506at2759"/>
<evidence type="ECO:0000259" key="11">
    <source>
        <dbReference type="Pfam" id="PF08574"/>
    </source>
</evidence>
<accession>A0A1C7M4I1</accession>
<keyword evidence="6" id="KW-0813">Transport</keyword>
<dbReference type="PANTHER" id="PTHR31196">
    <property type="entry name" value="RNA POLYMERASE II NUCLEAR LOCALIZATION PROTEIN SLC7A6OS-RELATED"/>
    <property type="match status" value="1"/>
</dbReference>
<dbReference type="PANTHER" id="PTHR31196:SF2">
    <property type="entry name" value="RNA POLYMERASE II NUCLEAR LOCALIZATION PROTEIN SLC7A6OS-RELATED"/>
    <property type="match status" value="1"/>
</dbReference>
<dbReference type="GO" id="GO:0005634">
    <property type="term" value="C:nucleus"/>
    <property type="evidence" value="ECO:0007669"/>
    <property type="project" value="UniProtKB-SubCell"/>
</dbReference>
<dbReference type="Pfam" id="PF08574">
    <property type="entry name" value="Iwr1"/>
    <property type="match status" value="1"/>
</dbReference>
<dbReference type="Proteomes" id="UP000092993">
    <property type="component" value="Unassembled WGS sequence"/>
</dbReference>
<reference evidence="12 13" key="1">
    <citation type="submission" date="2016-03" db="EMBL/GenBank/DDBJ databases">
        <title>Whole genome sequencing of Grifola frondosa 9006-11.</title>
        <authorList>
            <person name="Min B."/>
            <person name="Park H."/>
            <person name="Kim J.-G."/>
            <person name="Cho H."/>
            <person name="Oh Y.-L."/>
            <person name="Kong W.-S."/>
            <person name="Choi I.-G."/>
        </authorList>
    </citation>
    <scope>NUCLEOTIDE SEQUENCE [LARGE SCALE GENOMIC DNA]</scope>
    <source>
        <strain evidence="12 13">9006-11</strain>
    </source>
</reference>
<evidence type="ECO:0000313" key="13">
    <source>
        <dbReference type="Proteomes" id="UP000092993"/>
    </source>
</evidence>
<comment type="function">
    <text evidence="1">Directs RNA polymerase II nuclear import.</text>
</comment>
<dbReference type="OMA" id="DWYTNDY"/>
<dbReference type="AlphaFoldDB" id="A0A1C7M4I1"/>
<feature type="compositionally biased region" description="Acidic residues" evidence="10">
    <location>
        <begin position="262"/>
        <end position="278"/>
    </location>
</feature>
<comment type="similarity">
    <text evidence="4">Belongs to the IWR1/SLC7A6OS family.</text>
</comment>
<feature type="compositionally biased region" description="Basic and acidic residues" evidence="10">
    <location>
        <begin position="292"/>
        <end position="313"/>
    </location>
</feature>
<evidence type="ECO:0000256" key="5">
    <source>
        <dbReference type="ARBA" id="ARBA00017036"/>
    </source>
</evidence>
<evidence type="ECO:0000256" key="9">
    <source>
        <dbReference type="ARBA" id="ARBA00023242"/>
    </source>
</evidence>
<evidence type="ECO:0000256" key="6">
    <source>
        <dbReference type="ARBA" id="ARBA00022448"/>
    </source>
</evidence>
<comment type="subcellular location">
    <subcellularLocation>
        <location evidence="3">Cytoplasm</location>
    </subcellularLocation>
    <subcellularLocation>
        <location evidence="2">Nucleus</location>
    </subcellularLocation>
</comment>
<dbReference type="InterPro" id="IPR013883">
    <property type="entry name" value="TF_Iwr1_dom"/>
</dbReference>
<evidence type="ECO:0000256" key="4">
    <source>
        <dbReference type="ARBA" id="ARBA00010218"/>
    </source>
</evidence>
<keyword evidence="7" id="KW-0963">Cytoplasm</keyword>
<dbReference type="InterPro" id="IPR040218">
    <property type="entry name" value="SLC7A6OS"/>
</dbReference>
<keyword evidence="13" id="KW-1185">Reference proteome</keyword>
<dbReference type="GO" id="GO:0005737">
    <property type="term" value="C:cytoplasm"/>
    <property type="evidence" value="ECO:0007669"/>
    <property type="project" value="UniProtKB-SubCell"/>
</dbReference>
<proteinExistence type="inferred from homology"/>
<dbReference type="GO" id="GO:0015031">
    <property type="term" value="P:protein transport"/>
    <property type="evidence" value="ECO:0007669"/>
    <property type="project" value="UniProtKB-KW"/>
</dbReference>
<evidence type="ECO:0000256" key="10">
    <source>
        <dbReference type="SAM" id="MobiDB-lite"/>
    </source>
</evidence>
<gene>
    <name evidence="12" type="ORF">A0H81_08576</name>
</gene>
<keyword evidence="9" id="KW-0539">Nucleus</keyword>
<name>A0A1C7M4I1_GRIFR</name>
<feature type="domain" description="Transcription factor Iwr1" evidence="11">
    <location>
        <begin position="221"/>
        <end position="290"/>
    </location>
</feature>
<keyword evidence="8" id="KW-0653">Protein transport</keyword>
<evidence type="ECO:0000313" key="12">
    <source>
        <dbReference type="EMBL" id="OBZ71306.1"/>
    </source>
</evidence>
<dbReference type="GO" id="GO:0032502">
    <property type="term" value="P:developmental process"/>
    <property type="evidence" value="ECO:0007669"/>
    <property type="project" value="TreeGrafter"/>
</dbReference>
<evidence type="ECO:0000256" key="2">
    <source>
        <dbReference type="ARBA" id="ARBA00004123"/>
    </source>
</evidence>
<feature type="compositionally biased region" description="Polar residues" evidence="10">
    <location>
        <begin position="234"/>
        <end position="243"/>
    </location>
</feature>
<protein>
    <recommendedName>
        <fullName evidence="5">Probable RNA polymerase II nuclear localization protein SLC7A6OS</fullName>
    </recommendedName>
</protein>
<comment type="caution">
    <text evidence="12">The sequence shown here is derived from an EMBL/GenBank/DDBJ whole genome shotgun (WGS) entry which is preliminary data.</text>
</comment>
<evidence type="ECO:0000256" key="8">
    <source>
        <dbReference type="ARBA" id="ARBA00022927"/>
    </source>
</evidence>